<keyword evidence="1 3" id="KW-0820">tRNA-binding</keyword>
<dbReference type="Gene3D" id="3.30.56.10">
    <property type="match status" value="1"/>
</dbReference>
<dbReference type="RefSeq" id="WP_262487134.1">
    <property type="nucleotide sequence ID" value="NZ_BAZW01000063.1"/>
</dbReference>
<gene>
    <name evidence="5" type="ORF">JCM15548_14218</name>
</gene>
<dbReference type="AlphaFoldDB" id="A0A0E9M2J6"/>
<keyword evidence="2 3" id="KW-0694">RNA-binding</keyword>
<dbReference type="GO" id="GO:0004812">
    <property type="term" value="F:aminoacyl-tRNA ligase activity"/>
    <property type="evidence" value="ECO:0007669"/>
    <property type="project" value="UniProtKB-KW"/>
</dbReference>
<sequence length="97" mass="10917">MDISYNWLKDYINTDKKPHEIAEILTSLGLEVGSIEEVETVKGGLRGLVIGEVLTCEKHPDADKLSVTTVDIGSDEPCPLSVVRPMWRPDKKWLWPL</sequence>
<dbReference type="GO" id="GO:0000049">
    <property type="term" value="F:tRNA binding"/>
    <property type="evidence" value="ECO:0007669"/>
    <property type="project" value="UniProtKB-UniRule"/>
</dbReference>
<keyword evidence="5" id="KW-0030">Aminoacyl-tRNA synthetase</keyword>
<feature type="domain" description="TRNA-binding" evidence="4">
    <location>
        <begin position="42"/>
        <end position="97"/>
    </location>
</feature>
<evidence type="ECO:0000313" key="5">
    <source>
        <dbReference type="EMBL" id="GAO31818.1"/>
    </source>
</evidence>
<dbReference type="Gene3D" id="2.40.50.140">
    <property type="entry name" value="Nucleic acid-binding proteins"/>
    <property type="match status" value="1"/>
</dbReference>
<evidence type="ECO:0000256" key="2">
    <source>
        <dbReference type="ARBA" id="ARBA00022884"/>
    </source>
</evidence>
<proteinExistence type="predicted"/>
<dbReference type="InterPro" id="IPR009061">
    <property type="entry name" value="DNA-bd_dom_put_sf"/>
</dbReference>
<dbReference type="PROSITE" id="PS50886">
    <property type="entry name" value="TRBD"/>
    <property type="match status" value="1"/>
</dbReference>
<reference evidence="5 6" key="1">
    <citation type="journal article" date="2015" name="Microbes Environ.">
        <title>Distribution and evolution of nitrogen fixation genes in the phylum bacteroidetes.</title>
        <authorList>
            <person name="Inoue J."/>
            <person name="Oshima K."/>
            <person name="Suda W."/>
            <person name="Sakamoto M."/>
            <person name="Iino T."/>
            <person name="Noda S."/>
            <person name="Hongoh Y."/>
            <person name="Hattori M."/>
            <person name="Ohkuma M."/>
        </authorList>
    </citation>
    <scope>NUCLEOTIDE SEQUENCE [LARGE SCALE GENOMIC DNA]</scope>
    <source>
        <strain evidence="5">JCM 15548</strain>
    </source>
</reference>
<keyword evidence="6" id="KW-1185">Reference proteome</keyword>
<dbReference type="STRING" id="1236989.JCM15548_14218"/>
<name>A0A0E9M2J6_9BACT</name>
<organism evidence="5 6">
    <name type="scientific">Geofilum rubicundum JCM 15548</name>
    <dbReference type="NCBI Taxonomy" id="1236989"/>
    <lineage>
        <taxon>Bacteria</taxon>
        <taxon>Pseudomonadati</taxon>
        <taxon>Bacteroidota</taxon>
        <taxon>Bacteroidia</taxon>
        <taxon>Marinilabiliales</taxon>
        <taxon>Marinilabiliaceae</taxon>
        <taxon>Geofilum</taxon>
    </lineage>
</organism>
<dbReference type="EMBL" id="BAZW01000063">
    <property type="protein sequence ID" value="GAO31818.1"/>
    <property type="molecule type" value="Genomic_DNA"/>
</dbReference>
<evidence type="ECO:0000256" key="3">
    <source>
        <dbReference type="PROSITE-ProRule" id="PRU00209"/>
    </source>
</evidence>
<protein>
    <submittedName>
        <fullName evidence="5">Phenylalanyl-tRNA synthetase beta chain</fullName>
    </submittedName>
</protein>
<accession>A0A0E9M2J6</accession>
<dbReference type="SUPFAM" id="SSF46955">
    <property type="entry name" value="Putative DNA-binding domain"/>
    <property type="match status" value="1"/>
</dbReference>
<dbReference type="Proteomes" id="UP000032900">
    <property type="component" value="Unassembled WGS sequence"/>
</dbReference>
<comment type="caution">
    <text evidence="5">The sequence shown here is derived from an EMBL/GenBank/DDBJ whole genome shotgun (WGS) entry which is preliminary data.</text>
</comment>
<keyword evidence="5" id="KW-0436">Ligase</keyword>
<dbReference type="Pfam" id="PF01588">
    <property type="entry name" value="tRNA_bind"/>
    <property type="match status" value="1"/>
</dbReference>
<evidence type="ECO:0000313" key="6">
    <source>
        <dbReference type="Proteomes" id="UP000032900"/>
    </source>
</evidence>
<dbReference type="InterPro" id="IPR012340">
    <property type="entry name" value="NA-bd_OB-fold"/>
</dbReference>
<dbReference type="SUPFAM" id="SSF50249">
    <property type="entry name" value="Nucleic acid-binding proteins"/>
    <property type="match status" value="1"/>
</dbReference>
<evidence type="ECO:0000259" key="4">
    <source>
        <dbReference type="PROSITE" id="PS50886"/>
    </source>
</evidence>
<dbReference type="InterPro" id="IPR002547">
    <property type="entry name" value="tRNA-bd_dom"/>
</dbReference>
<evidence type="ECO:0000256" key="1">
    <source>
        <dbReference type="ARBA" id="ARBA00022555"/>
    </source>
</evidence>